<dbReference type="AlphaFoldDB" id="A0A7H1Q3N3"/>
<dbReference type="KEGG" id="sgf:HEP81_04640"/>
<dbReference type="GeneID" id="91464191"/>
<dbReference type="EMBL" id="CP051006">
    <property type="protein sequence ID" value="QNT94913.1"/>
    <property type="molecule type" value="Genomic_DNA"/>
</dbReference>
<proteinExistence type="predicted"/>
<sequence length="90" mass="10263">MDQTRTPLLHLYWDLEDSDISDGLFEGPWNTRTLAYELAATFSPNAAHPKRRQFLAEYESDGWGGWVRGNICRALAAEGVTLHTINRRKS</sequence>
<dbReference type="Proteomes" id="UP000516422">
    <property type="component" value="Chromosome"/>
</dbReference>
<evidence type="ECO:0000313" key="2">
    <source>
        <dbReference type="Proteomes" id="UP000516422"/>
    </source>
</evidence>
<reference evidence="1 2" key="1">
    <citation type="submission" date="2020-04" db="EMBL/GenBank/DDBJ databases">
        <title>Characterization and engineering of Streptomyces griseofuscus DSM40191 as a potential heterologous host for expression of BGCs.</title>
        <authorList>
            <person name="Gren T."/>
            <person name="Whitford C.M."/>
            <person name="Mohite O.S."/>
            <person name="Joergensen T.S."/>
            <person name="Nielsen J.B."/>
            <person name="Lee S.Y."/>
            <person name="Weber T."/>
        </authorList>
    </citation>
    <scope>NUCLEOTIDE SEQUENCE [LARGE SCALE GENOMIC DNA]</scope>
    <source>
        <strain evidence="1 2">DSM 40191</strain>
    </source>
</reference>
<accession>A0A7H1Q3N3</accession>
<protein>
    <submittedName>
        <fullName evidence="1">Uncharacterized protein</fullName>
    </submittedName>
</protein>
<organism evidence="1 2">
    <name type="scientific">Streptomyces griseofuscus</name>
    <dbReference type="NCBI Taxonomy" id="146922"/>
    <lineage>
        <taxon>Bacteria</taxon>
        <taxon>Bacillati</taxon>
        <taxon>Actinomycetota</taxon>
        <taxon>Actinomycetes</taxon>
        <taxon>Kitasatosporales</taxon>
        <taxon>Streptomycetaceae</taxon>
        <taxon>Streptomyces</taxon>
    </lineage>
</organism>
<dbReference type="RefSeq" id="WP_037653637.1">
    <property type="nucleotide sequence ID" value="NZ_CP051006.1"/>
</dbReference>
<evidence type="ECO:0000313" key="1">
    <source>
        <dbReference type="EMBL" id="QNT94913.1"/>
    </source>
</evidence>
<gene>
    <name evidence="1" type="ORF">HEP81_04640</name>
</gene>
<name>A0A7H1Q3N3_9ACTN</name>